<protein>
    <submittedName>
        <fullName evidence="3">Type II CAAX endopeptidase family protein</fullName>
    </submittedName>
</protein>
<dbReference type="RefSeq" id="WP_344741796.1">
    <property type="nucleotide sequence ID" value="NZ_BAABAY010000006.1"/>
</dbReference>
<dbReference type="InterPro" id="IPR003675">
    <property type="entry name" value="Rce1/LyrA-like_dom"/>
</dbReference>
<feature type="transmembrane region" description="Helical" evidence="1">
    <location>
        <begin position="178"/>
        <end position="196"/>
    </location>
</feature>
<sequence length="227" mass="26270">MLTTLMLSYILVQIFYFKTTVLVSIDLSLLIFSGILLWVWKPIILFDKISAFRVFKLIVLGLLLMLLFPLLNLVLLLKNINLGQIGVMVPSSDILFNENFSFSKGYYCFKLLLIGPILEELFFRGIIQTKLREKCSVKTSIIMSSIFFSAWHMDIEQCIISFLAGLLFGYIYEKNKNLLEIIIVHISVNLGVLFALNENMPFHFKYLFYYGVLLVLTIIITNKILKR</sequence>
<dbReference type="PANTHER" id="PTHR36435:SF1">
    <property type="entry name" value="CAAX AMINO TERMINAL PROTEASE FAMILY PROTEIN"/>
    <property type="match status" value="1"/>
</dbReference>
<dbReference type="Proteomes" id="UP001610100">
    <property type="component" value="Unassembled WGS sequence"/>
</dbReference>
<evidence type="ECO:0000259" key="2">
    <source>
        <dbReference type="Pfam" id="PF02517"/>
    </source>
</evidence>
<evidence type="ECO:0000313" key="4">
    <source>
        <dbReference type="Proteomes" id="UP001610100"/>
    </source>
</evidence>
<gene>
    <name evidence="3" type="ORF">V8G58_12485</name>
</gene>
<organism evidence="3 4">
    <name type="scientific">Gaetbulibacter aestuarii</name>
    <dbReference type="NCBI Taxonomy" id="1502358"/>
    <lineage>
        <taxon>Bacteria</taxon>
        <taxon>Pseudomonadati</taxon>
        <taxon>Bacteroidota</taxon>
        <taxon>Flavobacteriia</taxon>
        <taxon>Flavobacteriales</taxon>
        <taxon>Flavobacteriaceae</taxon>
        <taxon>Gaetbulibacter</taxon>
    </lineage>
</organism>
<feature type="transmembrane region" description="Helical" evidence="1">
    <location>
        <begin position="208"/>
        <end position="225"/>
    </location>
</feature>
<comment type="caution">
    <text evidence="3">The sequence shown here is derived from an EMBL/GenBank/DDBJ whole genome shotgun (WGS) entry which is preliminary data.</text>
</comment>
<dbReference type="EMBL" id="JBAWKB010000004">
    <property type="protein sequence ID" value="MFH6772752.1"/>
    <property type="molecule type" value="Genomic_DNA"/>
</dbReference>
<dbReference type="Pfam" id="PF02517">
    <property type="entry name" value="Rce1-like"/>
    <property type="match status" value="1"/>
</dbReference>
<feature type="transmembrane region" description="Helical" evidence="1">
    <location>
        <begin position="52"/>
        <end position="77"/>
    </location>
</feature>
<evidence type="ECO:0000256" key="1">
    <source>
        <dbReference type="SAM" id="Phobius"/>
    </source>
</evidence>
<proteinExistence type="predicted"/>
<keyword evidence="4" id="KW-1185">Reference proteome</keyword>
<feature type="transmembrane region" description="Helical" evidence="1">
    <location>
        <begin position="20"/>
        <end position="40"/>
    </location>
</feature>
<feature type="domain" description="CAAX prenyl protease 2/Lysostaphin resistance protein A-like" evidence="2">
    <location>
        <begin position="111"/>
        <end position="190"/>
    </location>
</feature>
<keyword evidence="1" id="KW-0472">Membrane</keyword>
<evidence type="ECO:0000313" key="3">
    <source>
        <dbReference type="EMBL" id="MFH6772752.1"/>
    </source>
</evidence>
<keyword evidence="1" id="KW-1133">Transmembrane helix</keyword>
<reference evidence="3 4" key="1">
    <citation type="submission" date="2024-02" db="EMBL/GenBank/DDBJ databases">
        <title>A Gaetbulibacter species isolated from tidal flats and genomic insights of their niches.</title>
        <authorList>
            <person name="Ye Y."/>
        </authorList>
    </citation>
    <scope>NUCLEOTIDE SEQUENCE [LARGE SCALE GENOMIC DNA]</scope>
    <source>
        <strain evidence="3 4">KYW382</strain>
    </source>
</reference>
<feature type="transmembrane region" description="Helical" evidence="1">
    <location>
        <begin position="150"/>
        <end position="171"/>
    </location>
</feature>
<keyword evidence="1" id="KW-0812">Transmembrane</keyword>
<dbReference type="InterPro" id="IPR052710">
    <property type="entry name" value="CAAX_protease"/>
</dbReference>
<accession>A0ABW7N4G0</accession>
<name>A0ABW7N4G0_9FLAO</name>
<dbReference type="PANTHER" id="PTHR36435">
    <property type="entry name" value="SLR1288 PROTEIN"/>
    <property type="match status" value="1"/>
</dbReference>